<protein>
    <submittedName>
        <fullName evidence="2">Uncharacterized protein</fullName>
    </submittedName>
</protein>
<feature type="compositionally biased region" description="Basic and acidic residues" evidence="1">
    <location>
        <begin position="13"/>
        <end position="24"/>
    </location>
</feature>
<gene>
    <name evidence="2" type="ORF">SAMN04488571_10496</name>
</gene>
<proteinExistence type="predicted"/>
<organism evidence="2 3">
    <name type="scientific">Methanoculleus thermophilus</name>
    <dbReference type="NCBI Taxonomy" id="2200"/>
    <lineage>
        <taxon>Archaea</taxon>
        <taxon>Methanobacteriati</taxon>
        <taxon>Methanobacteriota</taxon>
        <taxon>Stenosarchaea group</taxon>
        <taxon>Methanomicrobia</taxon>
        <taxon>Methanomicrobiales</taxon>
        <taxon>Methanomicrobiaceae</taxon>
        <taxon>Methanoculleus</taxon>
    </lineage>
</organism>
<sequence length="174" mass="19415">MVSRPMGGGDPAGGEREAAIHGKESVGTSTVAPNHAVSHICSIIEVFRPTLIGSVYVRPVPSVHRCFVGAEEQAKIRQKDMQSGNPFFRKTPNYRVLIDSEGIGHIRIIKRVNFRTVLAIFRDLYLELKKKTARPHIIVYVSPSLSSEMSENMRDFLDFAAACMEGRFELTILE</sequence>
<evidence type="ECO:0000256" key="1">
    <source>
        <dbReference type="SAM" id="MobiDB-lite"/>
    </source>
</evidence>
<feature type="compositionally biased region" description="Gly residues" evidence="1">
    <location>
        <begin position="1"/>
        <end position="12"/>
    </location>
</feature>
<name>A0A1G8ZCB6_9EURY</name>
<reference evidence="2 3" key="1">
    <citation type="submission" date="2016-10" db="EMBL/GenBank/DDBJ databases">
        <authorList>
            <person name="Varghese N."/>
            <person name="Submissions S."/>
        </authorList>
    </citation>
    <scope>NUCLEOTIDE SEQUENCE [LARGE SCALE GENOMIC DNA]</scope>
    <source>
        <strain evidence="2 3">DSM 2373</strain>
    </source>
</reference>
<keyword evidence="3" id="KW-1185">Reference proteome</keyword>
<dbReference type="Proteomes" id="UP000326500">
    <property type="component" value="Unassembled WGS sequence"/>
</dbReference>
<dbReference type="EMBL" id="FNFT01000004">
    <property type="protein sequence ID" value="SDK12739.1"/>
    <property type="molecule type" value="Genomic_DNA"/>
</dbReference>
<evidence type="ECO:0000313" key="3">
    <source>
        <dbReference type="Proteomes" id="UP000326500"/>
    </source>
</evidence>
<dbReference type="AlphaFoldDB" id="A0A1G8ZCB6"/>
<feature type="region of interest" description="Disordered" evidence="1">
    <location>
        <begin position="1"/>
        <end position="29"/>
    </location>
</feature>
<accession>A0A1G8ZCB6</accession>
<evidence type="ECO:0000313" key="2">
    <source>
        <dbReference type="EMBL" id="SDK12739.1"/>
    </source>
</evidence>